<dbReference type="EMBL" id="JADEWZ010000102">
    <property type="protein sequence ID" value="MBE9119210.1"/>
    <property type="molecule type" value="Genomic_DNA"/>
</dbReference>
<evidence type="ECO:0000313" key="1">
    <source>
        <dbReference type="EMBL" id="MBE9119210.1"/>
    </source>
</evidence>
<dbReference type="Proteomes" id="UP000654482">
    <property type="component" value="Unassembled WGS sequence"/>
</dbReference>
<name>A0A8J7E159_9CYAN</name>
<evidence type="ECO:0000313" key="2">
    <source>
        <dbReference type="Proteomes" id="UP000654482"/>
    </source>
</evidence>
<organism evidence="1 2">
    <name type="scientific">Lusitaniella coriacea LEGE 07157</name>
    <dbReference type="NCBI Taxonomy" id="945747"/>
    <lineage>
        <taxon>Bacteria</taxon>
        <taxon>Bacillati</taxon>
        <taxon>Cyanobacteriota</taxon>
        <taxon>Cyanophyceae</taxon>
        <taxon>Spirulinales</taxon>
        <taxon>Lusitaniellaceae</taxon>
        <taxon>Lusitaniella</taxon>
    </lineage>
</organism>
<dbReference type="AlphaFoldDB" id="A0A8J7E159"/>
<sequence>MNIPKGGRGKKAPYDTTHVRVPVGMKPLVDELIEEYKQKVMTGTIDSDAEIDKSCSSLLLAGQVSIDEAMKIAKKVLRLKRSARVSITKLLTALYSIDKLPDDI</sequence>
<proteinExistence type="predicted"/>
<accession>A0A8J7E159</accession>
<keyword evidence="2" id="KW-1185">Reference proteome</keyword>
<gene>
    <name evidence="1" type="ORF">IQ249_25500</name>
</gene>
<protein>
    <submittedName>
        <fullName evidence="1">Uncharacterized protein</fullName>
    </submittedName>
</protein>
<comment type="caution">
    <text evidence="1">The sequence shown here is derived from an EMBL/GenBank/DDBJ whole genome shotgun (WGS) entry which is preliminary data.</text>
</comment>
<dbReference type="RefSeq" id="WP_194032299.1">
    <property type="nucleotide sequence ID" value="NZ_JADEWZ010000102.1"/>
</dbReference>
<reference evidence="1" key="1">
    <citation type="submission" date="2020-10" db="EMBL/GenBank/DDBJ databases">
        <authorList>
            <person name="Castelo-Branco R."/>
            <person name="Eusebio N."/>
            <person name="Adriana R."/>
            <person name="Vieira A."/>
            <person name="Brugerolle De Fraissinette N."/>
            <person name="Rezende De Castro R."/>
            <person name="Schneider M.P."/>
            <person name="Vasconcelos V."/>
            <person name="Leao P.N."/>
        </authorList>
    </citation>
    <scope>NUCLEOTIDE SEQUENCE</scope>
    <source>
        <strain evidence="1">LEGE 07157</strain>
    </source>
</reference>